<dbReference type="PANTHER" id="PTHR46068">
    <property type="entry name" value="PROTEIN CBG27172"/>
    <property type="match status" value="1"/>
</dbReference>
<reference evidence="2" key="1">
    <citation type="journal article" date="2015" name="Nat. Genet.">
        <title>The genome and transcriptome of the zoonotic hookworm Ancylostoma ceylanicum identify infection-specific gene families.</title>
        <authorList>
            <person name="Schwarz E.M."/>
            <person name="Hu Y."/>
            <person name="Antoshechkin I."/>
            <person name="Miller M.M."/>
            <person name="Sternberg P.W."/>
            <person name="Aroian R.V."/>
        </authorList>
    </citation>
    <scope>NUCLEOTIDE SEQUENCE</scope>
    <source>
        <strain evidence="2">HY135</strain>
    </source>
</reference>
<comment type="caution">
    <text evidence="1">The sequence shown here is derived from an EMBL/GenBank/DDBJ whole genome shotgun (WGS) entry which is preliminary data.</text>
</comment>
<dbReference type="InterPro" id="IPR036397">
    <property type="entry name" value="RNaseH_sf"/>
</dbReference>
<dbReference type="GO" id="GO:0003676">
    <property type="term" value="F:nucleic acid binding"/>
    <property type="evidence" value="ECO:0007669"/>
    <property type="project" value="InterPro"/>
</dbReference>
<gene>
    <name evidence="1" type="primary">Acey_s0020.g162</name>
    <name evidence="1" type="ORF">Y032_0020g162</name>
</gene>
<dbReference type="PANTHER" id="PTHR46068:SF1">
    <property type="entry name" value="TRANSPOSASE IS30-LIKE HTH DOMAIN-CONTAINING PROTEIN"/>
    <property type="match status" value="1"/>
</dbReference>
<protein>
    <recommendedName>
        <fullName evidence="3">Tc1-like transposase DDE domain-containing protein</fullName>
    </recommendedName>
</protein>
<evidence type="ECO:0000313" key="2">
    <source>
        <dbReference type="Proteomes" id="UP000024635"/>
    </source>
</evidence>
<keyword evidence="2" id="KW-1185">Reference proteome</keyword>
<accession>A0A016V2M7</accession>
<dbReference type="EMBL" id="JARK01001356">
    <property type="protein sequence ID" value="EYC20973.1"/>
    <property type="molecule type" value="Genomic_DNA"/>
</dbReference>
<organism evidence="1 2">
    <name type="scientific">Ancylostoma ceylanicum</name>
    <dbReference type="NCBI Taxonomy" id="53326"/>
    <lineage>
        <taxon>Eukaryota</taxon>
        <taxon>Metazoa</taxon>
        <taxon>Ecdysozoa</taxon>
        <taxon>Nematoda</taxon>
        <taxon>Chromadorea</taxon>
        <taxon>Rhabditida</taxon>
        <taxon>Rhabditina</taxon>
        <taxon>Rhabditomorpha</taxon>
        <taxon>Strongyloidea</taxon>
        <taxon>Ancylostomatidae</taxon>
        <taxon>Ancylostomatinae</taxon>
        <taxon>Ancylostoma</taxon>
    </lineage>
</organism>
<name>A0A016V2M7_9BILA</name>
<dbReference type="Gene3D" id="3.30.420.10">
    <property type="entry name" value="Ribonuclease H-like superfamily/Ribonuclease H"/>
    <property type="match status" value="1"/>
</dbReference>
<evidence type="ECO:0000313" key="1">
    <source>
        <dbReference type="EMBL" id="EYC20973.1"/>
    </source>
</evidence>
<dbReference type="Proteomes" id="UP000024635">
    <property type="component" value="Unassembled WGS sequence"/>
</dbReference>
<dbReference type="AlphaFoldDB" id="A0A016V2M7"/>
<dbReference type="OrthoDB" id="7951431at2759"/>
<evidence type="ECO:0008006" key="3">
    <source>
        <dbReference type="Google" id="ProtNLM"/>
    </source>
</evidence>
<sequence length="255" mass="29727">MYRRRMALSEICRRLKVNRKLVYRTLKRGTTNGLPRTGRPVTVTTARMKKIVKKCLERSPCRSMKKMATEPGVSRKNLHRTVEDKLGMRAYKIRKLHGLSDNQRAARVKKCRALFERAVGGGHMRMLFTDEKLFTIEQIDKNVYLEVLKNHLLPWAIEHYENGDWILQQDGTPAHRSTSTQDWCLANLPDFISASEWPANSPDLNVLDFSIWAMLKRPARKRTPVFRLRGSLWRKPRTKSHKITCGPRWRHIGIG</sequence>
<proteinExistence type="predicted"/>